<dbReference type="InParanoid" id="A0A165VDV7"/>
<dbReference type="Pfam" id="PF03142">
    <property type="entry name" value="Chitin_synth_2"/>
    <property type="match status" value="1"/>
</dbReference>
<evidence type="ECO:0000256" key="5">
    <source>
        <dbReference type="ARBA" id="ARBA00023136"/>
    </source>
</evidence>
<keyword evidence="7" id="KW-0812">Transmembrane</keyword>
<evidence type="ECO:0000256" key="2">
    <source>
        <dbReference type="ARBA" id="ARBA00022475"/>
    </source>
</evidence>
<evidence type="ECO:0000256" key="4">
    <source>
        <dbReference type="ARBA" id="ARBA00022679"/>
    </source>
</evidence>
<feature type="region of interest" description="Disordered" evidence="6">
    <location>
        <begin position="1068"/>
        <end position="1087"/>
    </location>
</feature>
<feature type="compositionally biased region" description="Low complexity" evidence="6">
    <location>
        <begin position="33"/>
        <end position="44"/>
    </location>
</feature>
<evidence type="ECO:0000256" key="6">
    <source>
        <dbReference type="SAM" id="MobiDB-lite"/>
    </source>
</evidence>
<dbReference type="Gene3D" id="3.90.550.10">
    <property type="entry name" value="Spore Coat Polysaccharide Biosynthesis Protein SpsA, Chain A"/>
    <property type="match status" value="1"/>
</dbReference>
<dbReference type="InterPro" id="IPR029044">
    <property type="entry name" value="Nucleotide-diphossugar_trans"/>
</dbReference>
<feature type="region of interest" description="Disordered" evidence="6">
    <location>
        <begin position="76"/>
        <end position="137"/>
    </location>
</feature>
<organism evidence="8 9">
    <name type="scientific">Neolentinus lepideus HHB14362 ss-1</name>
    <dbReference type="NCBI Taxonomy" id="1314782"/>
    <lineage>
        <taxon>Eukaryota</taxon>
        <taxon>Fungi</taxon>
        <taxon>Dikarya</taxon>
        <taxon>Basidiomycota</taxon>
        <taxon>Agaricomycotina</taxon>
        <taxon>Agaricomycetes</taxon>
        <taxon>Gloeophyllales</taxon>
        <taxon>Gloeophyllaceae</taxon>
        <taxon>Neolentinus</taxon>
    </lineage>
</organism>
<feature type="compositionally biased region" description="Polar residues" evidence="6">
    <location>
        <begin position="104"/>
        <end position="117"/>
    </location>
</feature>
<keyword evidence="3" id="KW-0328">Glycosyltransferase</keyword>
<feature type="region of interest" description="Disordered" evidence="6">
    <location>
        <begin position="185"/>
        <end position="209"/>
    </location>
</feature>
<keyword evidence="4 8" id="KW-0808">Transferase</keyword>
<accession>A0A165VDV7</accession>
<dbReference type="Proteomes" id="UP000076761">
    <property type="component" value="Unassembled WGS sequence"/>
</dbReference>
<reference evidence="8 9" key="1">
    <citation type="journal article" date="2016" name="Mol. Biol. Evol.">
        <title>Comparative Genomics of Early-Diverging Mushroom-Forming Fungi Provides Insights into the Origins of Lignocellulose Decay Capabilities.</title>
        <authorList>
            <person name="Nagy L.G."/>
            <person name="Riley R."/>
            <person name="Tritt A."/>
            <person name="Adam C."/>
            <person name="Daum C."/>
            <person name="Floudas D."/>
            <person name="Sun H."/>
            <person name="Yadav J.S."/>
            <person name="Pangilinan J."/>
            <person name="Larsson K.H."/>
            <person name="Matsuura K."/>
            <person name="Barry K."/>
            <person name="Labutti K."/>
            <person name="Kuo R."/>
            <person name="Ohm R.A."/>
            <person name="Bhattacharya S.S."/>
            <person name="Shirouzu T."/>
            <person name="Yoshinaga Y."/>
            <person name="Martin F.M."/>
            <person name="Grigoriev I.V."/>
            <person name="Hibbett D.S."/>
        </authorList>
    </citation>
    <scope>NUCLEOTIDE SEQUENCE [LARGE SCALE GENOMIC DNA]</scope>
    <source>
        <strain evidence="8 9">HHB14362 ss-1</strain>
    </source>
</reference>
<gene>
    <name evidence="8" type="ORF">NEOLEDRAFT_1175209</name>
</gene>
<evidence type="ECO:0000256" key="1">
    <source>
        <dbReference type="ARBA" id="ARBA00004236"/>
    </source>
</evidence>
<evidence type="ECO:0000256" key="7">
    <source>
        <dbReference type="SAM" id="Phobius"/>
    </source>
</evidence>
<evidence type="ECO:0000313" key="8">
    <source>
        <dbReference type="EMBL" id="KZT29533.1"/>
    </source>
</evidence>
<comment type="subcellular location">
    <subcellularLocation>
        <location evidence="1">Cell membrane</location>
    </subcellularLocation>
</comment>
<feature type="region of interest" description="Disordered" evidence="6">
    <location>
        <begin position="1034"/>
        <end position="1053"/>
    </location>
</feature>
<feature type="compositionally biased region" description="Basic residues" evidence="6">
    <location>
        <begin position="1155"/>
        <end position="1165"/>
    </location>
</feature>
<dbReference type="EMBL" id="KV425554">
    <property type="protein sequence ID" value="KZT29533.1"/>
    <property type="molecule type" value="Genomic_DNA"/>
</dbReference>
<proteinExistence type="predicted"/>
<feature type="transmembrane region" description="Helical" evidence="7">
    <location>
        <begin position="885"/>
        <end position="902"/>
    </location>
</feature>
<feature type="region of interest" description="Disordered" evidence="6">
    <location>
        <begin position="1143"/>
        <end position="1189"/>
    </location>
</feature>
<keyword evidence="7" id="KW-1133">Transmembrane helix</keyword>
<dbReference type="OrthoDB" id="9876900at2759"/>
<evidence type="ECO:0000256" key="3">
    <source>
        <dbReference type="ARBA" id="ARBA00022676"/>
    </source>
</evidence>
<keyword evidence="5 7" id="KW-0472">Membrane</keyword>
<sequence>MTEFISPLDNIPLTPEPQPSYFSLSRRSGYAHSPGTPGSTPGTPSDERTRMMKNFALDGSQLRKSLFKLNVRPKRSKIANDDKYTTPNFSLDPGALQKRLSMPRSRQSSVASDMSTESDAEERGRGRERFASADSTLSDTGTLIEINAIPKKDFLQKSSIYQPRDRFGSVASVTSEAPTVYDKDYVYEKPGKRPSVSSVSEKEEDAVPRKASVIPHTIEEEDVSDVEPALPNDYAKAHTEIEVVPRDVSEATTSQETIEELTDDEEPPYVPPAFEVVDPAIPVVEPVPEETTTSVPQVSHPWSAPPFNVIERPKPVIHKARATIKIVLSFSIVISLLVGYGLKLKIVHFGRFSFGMYGLLLVIDFIIQTIAATFNRRRVVRLTNESDMTKGVQQLKDKAAGKEVPEGEAIKLPEVSIAVVGYREDEEAWIACLKSLQAQEFPIKHIIGVVDGNDGPDLDMANAFGKAFPEDQRLIVHLPVLLSVMYKEKYWETLKILNYPAPTRWQYVKMWFTQDPRPGQEVAHEASWNHVLDYLYTRSTLERWSDYKAICFSQPHGHKRHAMFTSFMVGAYALGTRDAMLTTDSDTYVHPDAVTNLMCLLMSSPKMAGVTGDVRIWNKKDSFLALMSSLRYWFAFNVERACQSAFGCVGCLSGPLGLYRTADLMSVLGPWILQSFLGKETTFGDDRHLSNRILSLGHKTGYSHLAMCDSDTPAGYVRWVKQQTRWSKSFFREAFWFPKSFAYHDAWLTVEMTKQFLYPMILTATVIQMFYRPSYWTRPVIWLSTMFGVALIKSVYGVVCMRDPMHFLFGIYGFMYFFGLLPSKLFACFTVGITTWGTSARSKSEFARPESFYSRTTHIGHLVVWYFAVSFGLGFLMVSYLHNPIFYALGAIGLLPTLHLYHDVITGEAKYYFYVFRKWRRTRRSAAVDVEKDATQSTNVFRKWKRTRRSAAVDVEKAATQSTSTVVSTTDSAVPSTREVHDSIIPAVHVSTAETPNPFEIPNPFEAQYALNPNELAELPVTADLLDAPGRRQSVYPASGYGQRPSEATLVGTGRRPSEMSLMEHSVSEATLAEEHPSNTKSVGLSQLPSEAPIEEESHRGDVVKPGDIVLYDMVLPDTPSTPTRSTTPTTSLSDLELPTLKKTKSSPSITRKIPTLKKVRSKRYTAKDGKMAELEGGSQPPLPVGVAV</sequence>
<name>A0A165VDV7_9AGAM</name>
<feature type="transmembrane region" description="Helical" evidence="7">
    <location>
        <begin position="354"/>
        <end position="374"/>
    </location>
</feature>
<dbReference type="SUPFAM" id="SSF53448">
    <property type="entry name" value="Nucleotide-diphospho-sugar transferases"/>
    <property type="match status" value="1"/>
</dbReference>
<protein>
    <submittedName>
        <fullName evidence="8">Glycosyltransferase family 2 protein</fullName>
    </submittedName>
</protein>
<feature type="transmembrane region" description="Helical" evidence="7">
    <location>
        <begin position="322"/>
        <end position="342"/>
    </location>
</feature>
<dbReference type="PANTHER" id="PTHR22913:SF12">
    <property type="entry name" value="MANNURONAN SYNTHASE"/>
    <property type="match status" value="1"/>
</dbReference>
<feature type="transmembrane region" description="Helical" evidence="7">
    <location>
        <begin position="780"/>
        <end position="799"/>
    </location>
</feature>
<dbReference type="GO" id="GO:0050501">
    <property type="term" value="F:hyaluronan synthase activity"/>
    <property type="evidence" value="ECO:0007669"/>
    <property type="project" value="TreeGrafter"/>
</dbReference>
<keyword evidence="9" id="KW-1185">Reference proteome</keyword>
<evidence type="ECO:0000313" key="9">
    <source>
        <dbReference type="Proteomes" id="UP000076761"/>
    </source>
</evidence>
<dbReference type="PANTHER" id="PTHR22913">
    <property type="entry name" value="HYALURONAN SYNTHASE"/>
    <property type="match status" value="1"/>
</dbReference>
<feature type="region of interest" description="Disordered" evidence="6">
    <location>
        <begin position="1"/>
        <end position="52"/>
    </location>
</feature>
<feature type="transmembrane region" description="Helical" evidence="7">
    <location>
        <begin position="811"/>
        <end position="838"/>
    </location>
</feature>
<dbReference type="STRING" id="1314782.A0A165VDV7"/>
<feature type="transmembrane region" description="Helical" evidence="7">
    <location>
        <begin position="858"/>
        <end position="878"/>
    </location>
</feature>
<dbReference type="GO" id="GO:0030213">
    <property type="term" value="P:hyaluronan biosynthetic process"/>
    <property type="evidence" value="ECO:0007669"/>
    <property type="project" value="TreeGrafter"/>
</dbReference>
<dbReference type="GO" id="GO:0005886">
    <property type="term" value="C:plasma membrane"/>
    <property type="evidence" value="ECO:0007669"/>
    <property type="project" value="UniProtKB-SubCell"/>
</dbReference>
<dbReference type="AlphaFoldDB" id="A0A165VDV7"/>
<keyword evidence="2" id="KW-1003">Cell membrane</keyword>
<dbReference type="GO" id="GO:0085029">
    <property type="term" value="P:extracellular matrix assembly"/>
    <property type="evidence" value="ECO:0007669"/>
    <property type="project" value="TreeGrafter"/>
</dbReference>
<feature type="compositionally biased region" description="Basic and acidic residues" evidence="6">
    <location>
        <begin position="121"/>
        <end position="131"/>
    </location>
</feature>